<proteinExistence type="inferred from homology"/>
<keyword evidence="4 7" id="KW-0732">Signal</keyword>
<dbReference type="AlphaFoldDB" id="A0A6A4P5S5"/>
<dbReference type="InterPro" id="IPR010259">
    <property type="entry name" value="S8pro/Inhibitor_I9"/>
</dbReference>
<name>A0A6A4P5S5_LUPAL</name>
<evidence type="ECO:0000256" key="6">
    <source>
        <dbReference type="ARBA" id="ARBA00022825"/>
    </source>
</evidence>
<evidence type="ECO:0000313" key="10">
    <source>
        <dbReference type="Proteomes" id="UP000447434"/>
    </source>
</evidence>
<dbReference type="OrthoDB" id="1735869at2759"/>
<feature type="signal peptide" evidence="7">
    <location>
        <begin position="1"/>
        <end position="25"/>
    </location>
</feature>
<evidence type="ECO:0000256" key="7">
    <source>
        <dbReference type="SAM" id="SignalP"/>
    </source>
</evidence>
<keyword evidence="6" id="KW-0720">Serine protease</keyword>
<dbReference type="FunFam" id="3.30.70.80:FF:000002">
    <property type="entry name" value="Subtilisin-like protease SBT5.3"/>
    <property type="match status" value="1"/>
</dbReference>
<feature type="domain" description="Inhibitor I9" evidence="8">
    <location>
        <begin position="33"/>
        <end position="109"/>
    </location>
</feature>
<gene>
    <name evidence="9" type="ORF">Lalb_Chr18g0048511</name>
</gene>
<keyword evidence="10" id="KW-1185">Reference proteome</keyword>
<feature type="chain" id="PRO_5025667372" evidence="7">
    <location>
        <begin position="26"/>
        <end position="169"/>
    </location>
</feature>
<evidence type="ECO:0000259" key="8">
    <source>
        <dbReference type="Pfam" id="PF05922"/>
    </source>
</evidence>
<keyword evidence="5" id="KW-0378">Hydrolase</keyword>
<evidence type="ECO:0000256" key="3">
    <source>
        <dbReference type="ARBA" id="ARBA00022670"/>
    </source>
</evidence>
<dbReference type="Gene3D" id="3.30.70.80">
    <property type="entry name" value="Peptidase S8 propeptide/proteinase inhibitor I9"/>
    <property type="match status" value="1"/>
</dbReference>
<dbReference type="PANTHER" id="PTHR10795">
    <property type="entry name" value="PROPROTEIN CONVERTASE SUBTILISIN/KEXIN"/>
    <property type="match status" value="1"/>
</dbReference>
<evidence type="ECO:0000256" key="2">
    <source>
        <dbReference type="ARBA" id="ARBA00011073"/>
    </source>
</evidence>
<dbReference type="GO" id="GO:0004252">
    <property type="term" value="F:serine-type endopeptidase activity"/>
    <property type="evidence" value="ECO:0007669"/>
    <property type="project" value="InterPro"/>
</dbReference>
<dbReference type="InterPro" id="IPR045051">
    <property type="entry name" value="SBT"/>
</dbReference>
<evidence type="ECO:0000256" key="5">
    <source>
        <dbReference type="ARBA" id="ARBA00022801"/>
    </source>
</evidence>
<dbReference type="InterPro" id="IPR036852">
    <property type="entry name" value="Peptidase_S8/S53_dom_sf"/>
</dbReference>
<dbReference type="GO" id="GO:0006508">
    <property type="term" value="P:proteolysis"/>
    <property type="evidence" value="ECO:0007669"/>
    <property type="project" value="UniProtKB-KW"/>
</dbReference>
<sequence>MVRHLSLVFCVSFILACTFLSKCDAGDDNPKLHIVYMGSLPKTPYSPSSHHLSMMQQVFVENDSTNFLIHSYKRSFNGFAAMLTNHQKEKISQMEGVVSVFPSKNLQLHTTRSWDFLGLSKSVKRNRAIESDVVIGVLDTGVWPESDSFKDEGFGPVPKNWKGSCVDIT</sequence>
<reference evidence="10" key="1">
    <citation type="journal article" date="2020" name="Nat. Commun.">
        <title>Genome sequence of the cluster root forming white lupin.</title>
        <authorList>
            <person name="Hufnagel B."/>
            <person name="Marques A."/>
            <person name="Soriano A."/>
            <person name="Marques L."/>
            <person name="Divol F."/>
            <person name="Doumas P."/>
            <person name="Sallet E."/>
            <person name="Mancinotti D."/>
            <person name="Carrere S."/>
            <person name="Marande W."/>
            <person name="Arribat S."/>
            <person name="Keller J."/>
            <person name="Huneau C."/>
            <person name="Blein T."/>
            <person name="Aime D."/>
            <person name="Laguerre M."/>
            <person name="Taylor J."/>
            <person name="Schubert V."/>
            <person name="Nelson M."/>
            <person name="Geu-Flores F."/>
            <person name="Crespi M."/>
            <person name="Gallardo-Guerrero K."/>
            <person name="Delaux P.-M."/>
            <person name="Salse J."/>
            <person name="Berges H."/>
            <person name="Guyot R."/>
            <person name="Gouzy J."/>
            <person name="Peret B."/>
        </authorList>
    </citation>
    <scope>NUCLEOTIDE SEQUENCE [LARGE SCALE GENOMIC DNA]</scope>
    <source>
        <strain evidence="10">cv. Amiga</strain>
    </source>
</reference>
<accession>A0A6A4P5S5</accession>
<comment type="subcellular location">
    <subcellularLocation>
        <location evidence="1">Secreted</location>
    </subcellularLocation>
</comment>
<evidence type="ECO:0000256" key="1">
    <source>
        <dbReference type="ARBA" id="ARBA00004613"/>
    </source>
</evidence>
<dbReference type="Pfam" id="PF05922">
    <property type="entry name" value="Inhibitor_I9"/>
    <property type="match status" value="1"/>
</dbReference>
<evidence type="ECO:0000313" key="9">
    <source>
        <dbReference type="EMBL" id="KAE9593957.1"/>
    </source>
</evidence>
<dbReference type="Proteomes" id="UP000447434">
    <property type="component" value="Chromosome 18"/>
</dbReference>
<dbReference type="SUPFAM" id="SSF52743">
    <property type="entry name" value="Subtilisin-like"/>
    <property type="match status" value="1"/>
</dbReference>
<comment type="caution">
    <text evidence="9">The sequence shown here is derived from an EMBL/GenBank/DDBJ whole genome shotgun (WGS) entry which is preliminary data.</text>
</comment>
<dbReference type="Gene3D" id="3.40.50.200">
    <property type="entry name" value="Peptidase S8/S53 domain"/>
    <property type="match status" value="1"/>
</dbReference>
<evidence type="ECO:0000256" key="4">
    <source>
        <dbReference type="ARBA" id="ARBA00022729"/>
    </source>
</evidence>
<protein>
    <submittedName>
        <fullName evidence="9">Putative cucumisin</fullName>
    </submittedName>
</protein>
<dbReference type="PROSITE" id="PS51257">
    <property type="entry name" value="PROKAR_LIPOPROTEIN"/>
    <property type="match status" value="1"/>
</dbReference>
<dbReference type="InterPro" id="IPR037045">
    <property type="entry name" value="S8pro/Inhibitor_I9_sf"/>
</dbReference>
<dbReference type="GO" id="GO:0005576">
    <property type="term" value="C:extracellular region"/>
    <property type="evidence" value="ECO:0007669"/>
    <property type="project" value="UniProtKB-SubCell"/>
</dbReference>
<comment type="similarity">
    <text evidence="2">Belongs to the peptidase S8 family.</text>
</comment>
<keyword evidence="3" id="KW-0645">Protease</keyword>
<organism evidence="9 10">
    <name type="scientific">Lupinus albus</name>
    <name type="common">White lupine</name>
    <name type="synonym">Lupinus termis</name>
    <dbReference type="NCBI Taxonomy" id="3870"/>
    <lineage>
        <taxon>Eukaryota</taxon>
        <taxon>Viridiplantae</taxon>
        <taxon>Streptophyta</taxon>
        <taxon>Embryophyta</taxon>
        <taxon>Tracheophyta</taxon>
        <taxon>Spermatophyta</taxon>
        <taxon>Magnoliopsida</taxon>
        <taxon>eudicotyledons</taxon>
        <taxon>Gunneridae</taxon>
        <taxon>Pentapetalae</taxon>
        <taxon>rosids</taxon>
        <taxon>fabids</taxon>
        <taxon>Fabales</taxon>
        <taxon>Fabaceae</taxon>
        <taxon>Papilionoideae</taxon>
        <taxon>50 kb inversion clade</taxon>
        <taxon>genistoids sensu lato</taxon>
        <taxon>core genistoids</taxon>
        <taxon>Genisteae</taxon>
        <taxon>Lupinus</taxon>
    </lineage>
</organism>
<dbReference type="EMBL" id="WOCE01000018">
    <property type="protein sequence ID" value="KAE9593957.1"/>
    <property type="molecule type" value="Genomic_DNA"/>
</dbReference>